<sequence length="421" mass="44963">MFNLISLATTPTLTRPTYLTNIRVEHKHIAIVMSLLGLIVTVLVPNLLYAAEGDPATAKPQMPPMEVGVVSMAKQTVPRISTIPGRAVAYQQVNIRPRVNGVIQTILYKEGKVVAEGDPLFQLDDAIYLAQVAADEASVSTAKANLNVANATYKRAFNLKGSGFTVADVEQAKATLDNAHATLGASKAALNYSKTQLSWTTIKSPINGVTDVAAVSVGDLVVSGQSDALTVVTRLDPIDVDMLVPSANILSVRSQIKAGTLTVNEKIKATLTLENAEIYETTGTLLVPGSIVSTTTGTVPMRFRFDNPDRKILPGMFLRGDVEIGDIQAFLVPQRAAKRQYTGQLSAFIVGDDGSAEQISFKDSGTWKNNWIVIEGITEGQKIIVDGLKTVTSGTKVKPIDATIDDNGLVKDTASQSKKGQ</sequence>
<dbReference type="InterPro" id="IPR058626">
    <property type="entry name" value="MdtA-like_b-barrel"/>
</dbReference>
<dbReference type="GO" id="GO:0030313">
    <property type="term" value="C:cell envelope"/>
    <property type="evidence" value="ECO:0007669"/>
    <property type="project" value="UniProtKB-SubCell"/>
</dbReference>
<dbReference type="GO" id="GO:0022857">
    <property type="term" value="F:transmembrane transporter activity"/>
    <property type="evidence" value="ECO:0007669"/>
    <property type="project" value="InterPro"/>
</dbReference>
<evidence type="ECO:0000259" key="4">
    <source>
        <dbReference type="Pfam" id="PF25944"/>
    </source>
</evidence>
<keyword evidence="2" id="KW-0812">Transmembrane</keyword>
<evidence type="ECO:0000259" key="3">
    <source>
        <dbReference type="Pfam" id="PF25917"/>
    </source>
</evidence>
<keyword evidence="2" id="KW-0472">Membrane</keyword>
<evidence type="ECO:0000256" key="1">
    <source>
        <dbReference type="ARBA" id="ARBA00004196"/>
    </source>
</evidence>
<dbReference type="AlphaFoldDB" id="A0A0F9SUW4"/>
<dbReference type="InterPro" id="IPR058625">
    <property type="entry name" value="MdtA-like_BSH"/>
</dbReference>
<comment type="caution">
    <text evidence="6">The sequence shown here is derived from an EMBL/GenBank/DDBJ whole genome shotgun (WGS) entry which is preliminary data.</text>
</comment>
<dbReference type="Gene3D" id="2.40.420.20">
    <property type="match status" value="1"/>
</dbReference>
<organism evidence="6">
    <name type="scientific">marine sediment metagenome</name>
    <dbReference type="NCBI Taxonomy" id="412755"/>
    <lineage>
        <taxon>unclassified sequences</taxon>
        <taxon>metagenomes</taxon>
        <taxon>ecological metagenomes</taxon>
    </lineage>
</organism>
<dbReference type="PANTHER" id="PTHR30158">
    <property type="entry name" value="ACRA/E-RELATED COMPONENT OF DRUG EFFLUX TRANSPORTER"/>
    <property type="match status" value="1"/>
</dbReference>
<protein>
    <submittedName>
        <fullName evidence="6">Uncharacterized protein</fullName>
    </submittedName>
</protein>
<dbReference type="GO" id="GO:0046677">
    <property type="term" value="P:response to antibiotic"/>
    <property type="evidence" value="ECO:0007669"/>
    <property type="project" value="TreeGrafter"/>
</dbReference>
<dbReference type="Gene3D" id="2.40.50.100">
    <property type="match status" value="1"/>
</dbReference>
<accession>A0A0F9SUW4</accession>
<dbReference type="InterPro" id="IPR006143">
    <property type="entry name" value="RND_pump_MFP"/>
</dbReference>
<keyword evidence="2" id="KW-1133">Transmembrane helix</keyword>
<dbReference type="GO" id="GO:0005886">
    <property type="term" value="C:plasma membrane"/>
    <property type="evidence" value="ECO:0007669"/>
    <property type="project" value="TreeGrafter"/>
</dbReference>
<dbReference type="InterPro" id="IPR058627">
    <property type="entry name" value="MdtA-like_C"/>
</dbReference>
<gene>
    <name evidence="6" type="ORF">LCGC14_0808720</name>
</gene>
<dbReference type="Pfam" id="PF25967">
    <property type="entry name" value="RND-MFP_C"/>
    <property type="match status" value="1"/>
</dbReference>
<proteinExistence type="predicted"/>
<feature type="domain" description="Multidrug resistance protein MdtA-like barrel-sandwich hybrid" evidence="3">
    <location>
        <begin position="92"/>
        <end position="233"/>
    </location>
</feature>
<dbReference type="Gene3D" id="1.10.287.470">
    <property type="entry name" value="Helix hairpin bin"/>
    <property type="match status" value="1"/>
</dbReference>
<dbReference type="Pfam" id="PF25917">
    <property type="entry name" value="BSH_RND"/>
    <property type="match status" value="1"/>
</dbReference>
<reference evidence="6" key="1">
    <citation type="journal article" date="2015" name="Nature">
        <title>Complex archaea that bridge the gap between prokaryotes and eukaryotes.</title>
        <authorList>
            <person name="Spang A."/>
            <person name="Saw J.H."/>
            <person name="Jorgensen S.L."/>
            <person name="Zaremba-Niedzwiedzka K."/>
            <person name="Martijn J."/>
            <person name="Lind A.E."/>
            <person name="van Eijk R."/>
            <person name="Schleper C."/>
            <person name="Guy L."/>
            <person name="Ettema T.J."/>
        </authorList>
    </citation>
    <scope>NUCLEOTIDE SEQUENCE</scope>
</reference>
<dbReference type="NCBIfam" id="TIGR01730">
    <property type="entry name" value="RND_mfp"/>
    <property type="match status" value="1"/>
</dbReference>
<feature type="domain" description="Multidrug resistance protein MdtA-like beta-barrel" evidence="4">
    <location>
        <begin position="237"/>
        <end position="324"/>
    </location>
</feature>
<evidence type="ECO:0000313" key="6">
    <source>
        <dbReference type="EMBL" id="KKN32943.1"/>
    </source>
</evidence>
<dbReference type="Pfam" id="PF25944">
    <property type="entry name" value="Beta-barrel_RND"/>
    <property type="match status" value="1"/>
</dbReference>
<evidence type="ECO:0000259" key="5">
    <source>
        <dbReference type="Pfam" id="PF25967"/>
    </source>
</evidence>
<dbReference type="SUPFAM" id="SSF111369">
    <property type="entry name" value="HlyD-like secretion proteins"/>
    <property type="match status" value="1"/>
</dbReference>
<dbReference type="EMBL" id="LAZR01002217">
    <property type="protein sequence ID" value="KKN32943.1"/>
    <property type="molecule type" value="Genomic_DNA"/>
</dbReference>
<evidence type="ECO:0000256" key="2">
    <source>
        <dbReference type="SAM" id="Phobius"/>
    </source>
</evidence>
<feature type="transmembrane region" description="Helical" evidence="2">
    <location>
        <begin position="29"/>
        <end position="51"/>
    </location>
</feature>
<dbReference type="Gene3D" id="2.40.30.170">
    <property type="match status" value="1"/>
</dbReference>
<name>A0A0F9SUW4_9ZZZZ</name>
<comment type="subcellular location">
    <subcellularLocation>
        <location evidence="1">Cell envelope</location>
    </subcellularLocation>
</comment>
<feature type="domain" description="Multidrug resistance protein MdtA-like C-terminal permuted SH3" evidence="5">
    <location>
        <begin position="328"/>
        <end position="389"/>
    </location>
</feature>